<dbReference type="InterPro" id="IPR029082">
    <property type="entry name" value="Imm35"/>
</dbReference>
<dbReference type="EMBL" id="LR134289">
    <property type="protein sequence ID" value="VEE09950.1"/>
    <property type="molecule type" value="Genomic_DNA"/>
</dbReference>
<dbReference type="STRING" id="525257.HMPREF0204_10483"/>
<evidence type="ECO:0000259" key="1">
    <source>
        <dbReference type="Pfam" id="PF15567"/>
    </source>
</evidence>
<dbReference type="KEGG" id="cgle:NCTC11432_03525"/>
<accession>A0A3S4MRL9</accession>
<reference evidence="2 3" key="1">
    <citation type="submission" date="2018-12" db="EMBL/GenBank/DDBJ databases">
        <authorList>
            <consortium name="Pathogen Informatics"/>
        </authorList>
    </citation>
    <scope>NUCLEOTIDE SEQUENCE [LARGE SCALE GENOMIC DNA]</scope>
    <source>
        <strain evidence="2 3">NCTC11432</strain>
    </source>
</reference>
<organism evidence="2 3">
    <name type="scientific">Chryseobacterium gleum</name>
    <name type="common">Flavobacterium gleum</name>
    <dbReference type="NCBI Taxonomy" id="250"/>
    <lineage>
        <taxon>Bacteria</taxon>
        <taxon>Pseudomonadati</taxon>
        <taxon>Bacteroidota</taxon>
        <taxon>Flavobacteriia</taxon>
        <taxon>Flavobacteriales</taxon>
        <taxon>Weeksellaceae</taxon>
        <taxon>Chryseobacterium group</taxon>
        <taxon>Chryseobacterium</taxon>
    </lineage>
</organism>
<name>A0A3S4MRL9_CHRGE</name>
<feature type="domain" description="Immunity protein 35" evidence="1">
    <location>
        <begin position="10"/>
        <end position="74"/>
    </location>
</feature>
<dbReference type="RefSeq" id="WP_002982516.1">
    <property type="nucleotide sequence ID" value="NZ_CP068486.1"/>
</dbReference>
<proteinExistence type="predicted"/>
<dbReference type="AlphaFoldDB" id="A0A3S4MRL9"/>
<evidence type="ECO:0000313" key="2">
    <source>
        <dbReference type="EMBL" id="VEE09950.1"/>
    </source>
</evidence>
<sequence>MLTEKEMLIIAERFLKKLGEGGENIEVVIDKVIITPHGNVYSYDSKEYLLTGDFNKSLVGNGPFLVEKKAGRVVTFSTSGNLEDQLKAYENNALPLCLTGYWYPDEDRFDYK</sequence>
<evidence type="ECO:0000313" key="3">
    <source>
        <dbReference type="Proteomes" id="UP000279227"/>
    </source>
</evidence>
<dbReference type="GeneID" id="93019414"/>
<dbReference type="Proteomes" id="UP000279227">
    <property type="component" value="Chromosome"/>
</dbReference>
<gene>
    <name evidence="2" type="ORF">NCTC11432_03525</name>
</gene>
<dbReference type="Pfam" id="PF15567">
    <property type="entry name" value="Imm35"/>
    <property type="match status" value="1"/>
</dbReference>
<protein>
    <recommendedName>
        <fullName evidence="1">Immunity protein 35 domain-containing protein</fullName>
    </recommendedName>
</protein>
<dbReference type="OrthoDB" id="681022at2"/>